<protein>
    <submittedName>
        <fullName evidence="1">Uncharacterized protein</fullName>
    </submittedName>
</protein>
<evidence type="ECO:0000313" key="2">
    <source>
        <dbReference type="Proteomes" id="UP000001075"/>
    </source>
</evidence>
<reference evidence="2" key="1">
    <citation type="journal article" date="2011" name="Nat. Biotechnol.">
        <title>The genomic sequence of the Chinese hamster ovary (CHO)-K1 cell line.</title>
        <authorList>
            <person name="Xu X."/>
            <person name="Nagarajan H."/>
            <person name="Lewis N.E."/>
            <person name="Pan S."/>
            <person name="Cai Z."/>
            <person name="Liu X."/>
            <person name="Chen W."/>
            <person name="Xie M."/>
            <person name="Wang W."/>
            <person name="Hammond S."/>
            <person name="Andersen M.R."/>
            <person name="Neff N."/>
            <person name="Passarelli B."/>
            <person name="Koh W."/>
            <person name="Fan H.C."/>
            <person name="Wang J."/>
            <person name="Gui Y."/>
            <person name="Lee K.H."/>
            <person name="Betenbaugh M.J."/>
            <person name="Quake S.R."/>
            <person name="Famili I."/>
            <person name="Palsson B.O."/>
            <person name="Wang J."/>
        </authorList>
    </citation>
    <scope>NUCLEOTIDE SEQUENCE [LARGE SCALE GENOMIC DNA]</scope>
    <source>
        <strain evidence="2">CHO K1 cell line</strain>
    </source>
</reference>
<accession>G3HS73</accession>
<dbReference type="InParanoid" id="G3HS73"/>
<dbReference type="Proteomes" id="UP000001075">
    <property type="component" value="Unassembled WGS sequence"/>
</dbReference>
<gene>
    <name evidence="1" type="ORF">I79_013699</name>
</gene>
<dbReference type="AlphaFoldDB" id="G3HS73"/>
<organism evidence="1 2">
    <name type="scientific">Cricetulus griseus</name>
    <name type="common">Chinese hamster</name>
    <name type="synonym">Cricetulus barabensis griseus</name>
    <dbReference type="NCBI Taxonomy" id="10029"/>
    <lineage>
        <taxon>Eukaryota</taxon>
        <taxon>Metazoa</taxon>
        <taxon>Chordata</taxon>
        <taxon>Craniata</taxon>
        <taxon>Vertebrata</taxon>
        <taxon>Euteleostomi</taxon>
        <taxon>Mammalia</taxon>
        <taxon>Eutheria</taxon>
        <taxon>Euarchontoglires</taxon>
        <taxon>Glires</taxon>
        <taxon>Rodentia</taxon>
        <taxon>Myomorpha</taxon>
        <taxon>Muroidea</taxon>
        <taxon>Cricetidae</taxon>
        <taxon>Cricetinae</taxon>
        <taxon>Cricetulus</taxon>
    </lineage>
</organism>
<evidence type="ECO:0000313" key="1">
    <source>
        <dbReference type="EMBL" id="EGW05601.1"/>
    </source>
</evidence>
<proteinExistence type="predicted"/>
<dbReference type="EMBL" id="JH000651">
    <property type="protein sequence ID" value="EGW05601.1"/>
    <property type="molecule type" value="Genomic_DNA"/>
</dbReference>
<sequence>MRLKSSKCIRKGPTFRPVYNVPPIHSSRPWVWIRLTTGRNLGYPLSPFNSYWCHC</sequence>
<name>G3HS73_CRIGR</name>